<keyword evidence="2" id="KW-1133">Transmembrane helix</keyword>
<protein>
    <submittedName>
        <fullName evidence="3">Uncharacterized protein</fullName>
    </submittedName>
</protein>
<dbReference type="EMBL" id="JARBJD010000003">
    <property type="protein sequence ID" value="KAK2964195.1"/>
    <property type="molecule type" value="Genomic_DNA"/>
</dbReference>
<feature type="region of interest" description="Disordered" evidence="1">
    <location>
        <begin position="1"/>
        <end position="30"/>
    </location>
</feature>
<evidence type="ECO:0000256" key="1">
    <source>
        <dbReference type="SAM" id="MobiDB-lite"/>
    </source>
</evidence>
<name>A0ABQ9YKB6_9EUKA</name>
<gene>
    <name evidence="3" type="ORF">BLNAU_726</name>
</gene>
<proteinExistence type="predicted"/>
<feature type="compositionally biased region" description="Polar residues" evidence="1">
    <location>
        <begin position="156"/>
        <end position="166"/>
    </location>
</feature>
<comment type="caution">
    <text evidence="3">The sequence shown here is derived from an EMBL/GenBank/DDBJ whole genome shotgun (WGS) entry which is preliminary data.</text>
</comment>
<evidence type="ECO:0000313" key="3">
    <source>
        <dbReference type="EMBL" id="KAK2964195.1"/>
    </source>
</evidence>
<keyword evidence="4" id="KW-1185">Reference proteome</keyword>
<accession>A0ABQ9YKB6</accession>
<organism evidence="3 4">
    <name type="scientific">Blattamonas nauphoetae</name>
    <dbReference type="NCBI Taxonomy" id="2049346"/>
    <lineage>
        <taxon>Eukaryota</taxon>
        <taxon>Metamonada</taxon>
        <taxon>Preaxostyla</taxon>
        <taxon>Oxymonadida</taxon>
        <taxon>Blattamonas</taxon>
    </lineage>
</organism>
<feature type="compositionally biased region" description="Polar residues" evidence="1">
    <location>
        <begin position="1"/>
        <end position="15"/>
    </location>
</feature>
<feature type="transmembrane region" description="Helical" evidence="2">
    <location>
        <begin position="46"/>
        <end position="67"/>
    </location>
</feature>
<evidence type="ECO:0000256" key="2">
    <source>
        <dbReference type="SAM" id="Phobius"/>
    </source>
</evidence>
<evidence type="ECO:0000313" key="4">
    <source>
        <dbReference type="Proteomes" id="UP001281761"/>
    </source>
</evidence>
<keyword evidence="2" id="KW-0812">Transmembrane</keyword>
<dbReference type="Proteomes" id="UP001281761">
    <property type="component" value="Unassembled WGS sequence"/>
</dbReference>
<reference evidence="3 4" key="1">
    <citation type="journal article" date="2022" name="bioRxiv">
        <title>Genomics of Preaxostyla Flagellates Illuminates Evolutionary Transitions and the Path Towards Mitochondrial Loss.</title>
        <authorList>
            <person name="Novak L.V.F."/>
            <person name="Treitli S.C."/>
            <person name="Pyrih J."/>
            <person name="Halakuc P."/>
            <person name="Pipaliya S.V."/>
            <person name="Vacek V."/>
            <person name="Brzon O."/>
            <person name="Soukal P."/>
            <person name="Eme L."/>
            <person name="Dacks J.B."/>
            <person name="Karnkowska A."/>
            <person name="Elias M."/>
            <person name="Hampl V."/>
        </authorList>
    </citation>
    <scope>NUCLEOTIDE SEQUENCE [LARGE SCALE GENOMIC DNA]</scope>
    <source>
        <strain evidence="3">NAU3</strain>
        <tissue evidence="3">Gut</tissue>
    </source>
</reference>
<sequence>MSVTLSHSYSQSTMHSNHHHGSPSTPSKSTSHLLNHTSLFLDRIEEYFSCGIGVLVFIVSLLSKYLGYPHQFRILPRFSRSVVVVPPSVSLPTLDAPYFTHRRHVQQFMFEFEKSLATEFKHPHLSRFTTQPAYGLQYYPSFTTLSNYTASAQLSRARTDQAQVSQRRNKPQTRTAPAPTVPQVQEPPTPSPSAFPLYVHQKRATLFQHGLYLLSQSVLALQKRFGMRHISATSAETQSSYVDISIPTNILSLYSFISSLSPRHLEPTRPNSEGWNVCFEFDGDSDDTNNLILPPTLNSSDTIHQIHFLAPSFLPTNHL</sequence>
<feature type="region of interest" description="Disordered" evidence="1">
    <location>
        <begin position="156"/>
        <end position="193"/>
    </location>
</feature>
<keyword evidence="2" id="KW-0472">Membrane</keyword>